<name>A0A9W4UE05_9PLEO</name>
<comment type="caution">
    <text evidence="1">The sequence shown here is derived from an EMBL/GenBank/DDBJ whole genome shotgun (WGS) entry which is preliminary data.</text>
</comment>
<sequence>MLGVGAVGTGSRGLITRAVWFPSPRPFVFGIHGICSDANHEDQLTRNKNTMTCARWMDGRLEAMDRNAQTFDK</sequence>
<dbReference type="Proteomes" id="UP001152607">
    <property type="component" value="Unassembled WGS sequence"/>
</dbReference>
<evidence type="ECO:0000313" key="2">
    <source>
        <dbReference type="Proteomes" id="UP001152607"/>
    </source>
</evidence>
<keyword evidence="2" id="KW-1185">Reference proteome</keyword>
<proteinExistence type="predicted"/>
<reference evidence="1" key="1">
    <citation type="submission" date="2023-01" db="EMBL/GenBank/DDBJ databases">
        <authorList>
            <person name="Van Ghelder C."/>
            <person name="Rancurel C."/>
        </authorList>
    </citation>
    <scope>NUCLEOTIDE SEQUENCE</scope>
    <source>
        <strain evidence="1">CNCM I-4278</strain>
    </source>
</reference>
<organism evidence="1 2">
    <name type="scientific">Periconia digitata</name>
    <dbReference type="NCBI Taxonomy" id="1303443"/>
    <lineage>
        <taxon>Eukaryota</taxon>
        <taxon>Fungi</taxon>
        <taxon>Dikarya</taxon>
        <taxon>Ascomycota</taxon>
        <taxon>Pezizomycotina</taxon>
        <taxon>Dothideomycetes</taxon>
        <taxon>Pleosporomycetidae</taxon>
        <taxon>Pleosporales</taxon>
        <taxon>Massarineae</taxon>
        <taxon>Periconiaceae</taxon>
        <taxon>Periconia</taxon>
    </lineage>
</organism>
<protein>
    <submittedName>
        <fullName evidence="1">Uncharacterized protein</fullName>
    </submittedName>
</protein>
<dbReference type="EMBL" id="CAOQHR010000005">
    <property type="protein sequence ID" value="CAI6334673.1"/>
    <property type="molecule type" value="Genomic_DNA"/>
</dbReference>
<gene>
    <name evidence="1" type="ORF">PDIGIT_LOCUS7737</name>
</gene>
<evidence type="ECO:0000313" key="1">
    <source>
        <dbReference type="EMBL" id="CAI6334673.1"/>
    </source>
</evidence>
<accession>A0A9W4UE05</accession>
<dbReference type="AlphaFoldDB" id="A0A9W4UE05"/>